<sequence length="120" mass="13270">SADDLRPHQPLGETTGKTNGWSGHWYYIMYQFLTVHYSALLLMGPVGSYSTTAGKSNASQTRSVYLLLPFYTAVALLINGMATWVYGYHSLQQCFLGSVSVSAFASTRLLNGHLYLCLHL</sequence>
<dbReference type="Proteomes" id="UP000054560">
    <property type="component" value="Unassembled WGS sequence"/>
</dbReference>
<accession>A0A0L0FAM9</accession>
<feature type="transmembrane region" description="Helical" evidence="1">
    <location>
        <begin position="64"/>
        <end position="86"/>
    </location>
</feature>
<keyword evidence="1" id="KW-0812">Transmembrane</keyword>
<keyword evidence="1" id="KW-1133">Transmembrane helix</keyword>
<evidence type="ECO:0000256" key="1">
    <source>
        <dbReference type="SAM" id="Phobius"/>
    </source>
</evidence>
<dbReference type="AlphaFoldDB" id="A0A0L0FAM9"/>
<name>A0A0L0FAM9_9EUKA</name>
<reference evidence="2 3" key="1">
    <citation type="submission" date="2011-02" db="EMBL/GenBank/DDBJ databases">
        <title>The Genome Sequence of Sphaeroforma arctica JP610.</title>
        <authorList>
            <consortium name="The Broad Institute Genome Sequencing Platform"/>
            <person name="Russ C."/>
            <person name="Cuomo C."/>
            <person name="Young S.K."/>
            <person name="Zeng Q."/>
            <person name="Gargeya S."/>
            <person name="Alvarado L."/>
            <person name="Berlin A."/>
            <person name="Chapman S.B."/>
            <person name="Chen Z."/>
            <person name="Freedman E."/>
            <person name="Gellesch M."/>
            <person name="Goldberg J."/>
            <person name="Griggs A."/>
            <person name="Gujja S."/>
            <person name="Heilman E."/>
            <person name="Heiman D."/>
            <person name="Howarth C."/>
            <person name="Mehta T."/>
            <person name="Neiman D."/>
            <person name="Pearson M."/>
            <person name="Roberts A."/>
            <person name="Saif S."/>
            <person name="Shea T."/>
            <person name="Shenoy N."/>
            <person name="Sisk P."/>
            <person name="Stolte C."/>
            <person name="Sykes S."/>
            <person name="White J."/>
            <person name="Yandava C."/>
            <person name="Burger G."/>
            <person name="Gray M.W."/>
            <person name="Holland P.W.H."/>
            <person name="King N."/>
            <person name="Lang F.B.F."/>
            <person name="Roger A.J."/>
            <person name="Ruiz-Trillo I."/>
            <person name="Haas B."/>
            <person name="Nusbaum C."/>
            <person name="Birren B."/>
        </authorList>
    </citation>
    <scope>NUCLEOTIDE SEQUENCE [LARGE SCALE GENOMIC DNA]</scope>
    <source>
        <strain evidence="2 3">JP610</strain>
    </source>
</reference>
<dbReference type="RefSeq" id="XP_014147674.1">
    <property type="nucleotide sequence ID" value="XM_014292199.1"/>
</dbReference>
<protein>
    <submittedName>
        <fullName evidence="2">Uncharacterized protein</fullName>
    </submittedName>
</protein>
<proteinExistence type="predicted"/>
<keyword evidence="3" id="KW-1185">Reference proteome</keyword>
<keyword evidence="1" id="KW-0472">Membrane</keyword>
<dbReference type="GeneID" id="25914175"/>
<dbReference type="EMBL" id="KQ245172">
    <property type="protein sequence ID" value="KNC73772.1"/>
    <property type="molecule type" value="Genomic_DNA"/>
</dbReference>
<gene>
    <name evidence="2" type="ORF">SARC_13671</name>
</gene>
<organism evidence="2 3">
    <name type="scientific">Sphaeroforma arctica JP610</name>
    <dbReference type="NCBI Taxonomy" id="667725"/>
    <lineage>
        <taxon>Eukaryota</taxon>
        <taxon>Ichthyosporea</taxon>
        <taxon>Ichthyophonida</taxon>
        <taxon>Sphaeroforma</taxon>
    </lineage>
</organism>
<evidence type="ECO:0000313" key="3">
    <source>
        <dbReference type="Proteomes" id="UP000054560"/>
    </source>
</evidence>
<feature type="non-terminal residue" evidence="2">
    <location>
        <position position="1"/>
    </location>
</feature>
<feature type="transmembrane region" description="Helical" evidence="1">
    <location>
        <begin position="25"/>
        <end position="43"/>
    </location>
</feature>
<evidence type="ECO:0000313" key="2">
    <source>
        <dbReference type="EMBL" id="KNC73772.1"/>
    </source>
</evidence>